<evidence type="ECO:0000313" key="2">
    <source>
        <dbReference type="EMBL" id="MFC4077926.1"/>
    </source>
</evidence>
<feature type="compositionally biased region" description="Basic and acidic residues" evidence="1">
    <location>
        <begin position="58"/>
        <end position="71"/>
    </location>
</feature>
<feature type="region of interest" description="Disordered" evidence="1">
    <location>
        <begin position="1"/>
        <end position="90"/>
    </location>
</feature>
<keyword evidence="3" id="KW-1185">Reference proteome</keyword>
<sequence>MLGKLLTRAKEWLKPSSQTPDATPERAEISSAEAKPSPENAQPVPNTTVGTNPPTPAVEKDANPAEAKTEESVIPETADSQIDDPEENAKDEQDWFHFQEGDFQFSMPLDPEEREVLAAAQAHYEEMKKNAEENGSPWSKHSLDHQRAMQYWSLQIYYKDQAQAYYKRRSEDPQALDMAIRYCEKQIRYAPMAIHANRMNPQAKELPQHYGYKQLAIIYDKKGDLDRAIELCKQARDEGWKGDWTTRIERYEKRRT</sequence>
<reference evidence="3" key="1">
    <citation type="journal article" date="2019" name="Int. J. Syst. Evol. Microbiol.">
        <title>The Global Catalogue of Microorganisms (GCM) 10K type strain sequencing project: providing services to taxonomists for standard genome sequencing and annotation.</title>
        <authorList>
            <consortium name="The Broad Institute Genomics Platform"/>
            <consortium name="The Broad Institute Genome Sequencing Center for Infectious Disease"/>
            <person name="Wu L."/>
            <person name="Ma J."/>
        </authorList>
    </citation>
    <scope>NUCLEOTIDE SEQUENCE [LARGE SCALE GENOMIC DNA]</scope>
    <source>
        <strain evidence="3">IBRC-M 10813</strain>
    </source>
</reference>
<name>A0ABV8JGQ4_9BACL</name>
<evidence type="ECO:0000313" key="3">
    <source>
        <dbReference type="Proteomes" id="UP001595843"/>
    </source>
</evidence>
<evidence type="ECO:0000256" key="1">
    <source>
        <dbReference type="SAM" id="MobiDB-lite"/>
    </source>
</evidence>
<organism evidence="2 3">
    <name type="scientific">Salinithrix halophila</name>
    <dbReference type="NCBI Taxonomy" id="1485204"/>
    <lineage>
        <taxon>Bacteria</taxon>
        <taxon>Bacillati</taxon>
        <taxon>Bacillota</taxon>
        <taxon>Bacilli</taxon>
        <taxon>Bacillales</taxon>
        <taxon>Thermoactinomycetaceae</taxon>
        <taxon>Salinithrix</taxon>
    </lineage>
</organism>
<dbReference type="EMBL" id="JBHSAP010000018">
    <property type="protein sequence ID" value="MFC4077926.1"/>
    <property type="molecule type" value="Genomic_DNA"/>
</dbReference>
<gene>
    <name evidence="2" type="ORF">ACFOUO_14080</name>
</gene>
<dbReference type="Proteomes" id="UP001595843">
    <property type="component" value="Unassembled WGS sequence"/>
</dbReference>
<proteinExistence type="predicted"/>
<accession>A0ABV8JGQ4</accession>
<feature type="compositionally biased region" description="Low complexity" evidence="1">
    <location>
        <begin position="43"/>
        <end position="52"/>
    </location>
</feature>
<comment type="caution">
    <text evidence="2">The sequence shown here is derived from an EMBL/GenBank/DDBJ whole genome shotgun (WGS) entry which is preliminary data.</text>
</comment>
<evidence type="ECO:0008006" key="4">
    <source>
        <dbReference type="Google" id="ProtNLM"/>
    </source>
</evidence>
<dbReference type="RefSeq" id="WP_380705760.1">
    <property type="nucleotide sequence ID" value="NZ_JBHSAP010000018.1"/>
</dbReference>
<protein>
    <recommendedName>
        <fullName evidence="4">Tetratricopeptide repeat protein</fullName>
    </recommendedName>
</protein>
<dbReference type="InterPro" id="IPR011990">
    <property type="entry name" value="TPR-like_helical_dom_sf"/>
</dbReference>
<dbReference type="Gene3D" id="1.25.40.10">
    <property type="entry name" value="Tetratricopeptide repeat domain"/>
    <property type="match status" value="1"/>
</dbReference>